<dbReference type="GO" id="GO:0016747">
    <property type="term" value="F:acyltransferase activity, transferring groups other than amino-acyl groups"/>
    <property type="evidence" value="ECO:0007669"/>
    <property type="project" value="InterPro"/>
</dbReference>
<dbReference type="Proteomes" id="UP000291819">
    <property type="component" value="Unassembled WGS sequence"/>
</dbReference>
<dbReference type="RefSeq" id="WP_131030209.1">
    <property type="nucleotide sequence ID" value="NZ_SIXF01000009.1"/>
</dbReference>
<dbReference type="GO" id="GO:0000271">
    <property type="term" value="P:polysaccharide biosynthetic process"/>
    <property type="evidence" value="ECO:0007669"/>
    <property type="project" value="TreeGrafter"/>
</dbReference>
<feature type="domain" description="Acyltransferase 3" evidence="2">
    <location>
        <begin position="9"/>
        <end position="327"/>
    </location>
</feature>
<dbReference type="Pfam" id="PF01757">
    <property type="entry name" value="Acyl_transf_3"/>
    <property type="match status" value="1"/>
</dbReference>
<evidence type="ECO:0000313" key="4">
    <source>
        <dbReference type="Proteomes" id="UP000291819"/>
    </source>
</evidence>
<keyword evidence="1" id="KW-1133">Transmembrane helix</keyword>
<keyword evidence="4" id="KW-1185">Reference proteome</keyword>
<organism evidence="3 4">
    <name type="scientific">Pedobacter kyonggii</name>
    <dbReference type="NCBI Taxonomy" id="1926871"/>
    <lineage>
        <taxon>Bacteria</taxon>
        <taxon>Pseudomonadati</taxon>
        <taxon>Bacteroidota</taxon>
        <taxon>Sphingobacteriia</taxon>
        <taxon>Sphingobacteriales</taxon>
        <taxon>Sphingobacteriaceae</taxon>
        <taxon>Pedobacter</taxon>
    </lineage>
</organism>
<feature type="transmembrane region" description="Helical" evidence="1">
    <location>
        <begin position="187"/>
        <end position="206"/>
    </location>
</feature>
<comment type="caution">
    <text evidence="3">The sequence shown here is derived from an EMBL/GenBank/DDBJ whole genome shotgun (WGS) entry which is preliminary data.</text>
</comment>
<dbReference type="EMBL" id="SIXF01000009">
    <property type="protein sequence ID" value="TBO42190.1"/>
    <property type="molecule type" value="Genomic_DNA"/>
</dbReference>
<reference evidence="3 4" key="1">
    <citation type="submission" date="2019-02" db="EMBL/GenBank/DDBJ databases">
        <title>Pedobacter kyonggii whole genome sequence analysis.</title>
        <authorList>
            <person name="Dahal R.H."/>
        </authorList>
    </citation>
    <scope>NUCLEOTIDE SEQUENCE [LARGE SCALE GENOMIC DNA]</scope>
    <source>
        <strain evidence="3 4">K-4-11-1</strain>
    </source>
</reference>
<feature type="transmembrane region" description="Helical" evidence="1">
    <location>
        <begin position="155"/>
        <end position="172"/>
    </location>
</feature>
<keyword evidence="1" id="KW-0812">Transmembrane</keyword>
<feature type="transmembrane region" description="Helical" evidence="1">
    <location>
        <begin position="87"/>
        <end position="104"/>
    </location>
</feature>
<keyword evidence="3" id="KW-0012">Acyltransferase</keyword>
<feature type="transmembrane region" description="Helical" evidence="1">
    <location>
        <begin position="40"/>
        <end position="66"/>
    </location>
</feature>
<sequence>MSNNLNRLRYLDALRGVAVLLVMMVHSTELSNTSSFPLMVANFISSGVFGVQLFFIISAFTLFYTLSIEKKTKTDFYLRRFFRIAPAYYVAILFYSFYSGYWGSGTLLNFAFLHGFAPKSINSIVPGGWSIGIEMFFYLMVPFLFKYINTLNKSILFLSFSFLFKAFCFYLLKLPMLSDIAADGSFIYFWFPNQLPIFAIGFILYFYVQNGSVELKHIYKNLCVLLGMILFVIFTKNPLFSNHIIVAAVFALLIAILAKLDRETWVENKIFLFIGKVSYSAYLCQYGVIFLLRDLHLINIFTNSYANFIYNFTLFAIATLLIAYFFYLIIEKPFQKIGRKLIHSLKLTPLH</sequence>
<feature type="transmembrane region" description="Helical" evidence="1">
    <location>
        <begin position="308"/>
        <end position="330"/>
    </location>
</feature>
<dbReference type="AlphaFoldDB" id="A0A4Q9HCR2"/>
<keyword evidence="3" id="KW-0808">Transferase</keyword>
<name>A0A4Q9HCR2_9SPHI</name>
<feature type="transmembrane region" description="Helical" evidence="1">
    <location>
        <begin position="124"/>
        <end position="148"/>
    </location>
</feature>
<keyword evidence="1" id="KW-0472">Membrane</keyword>
<feature type="transmembrane region" description="Helical" evidence="1">
    <location>
        <begin position="12"/>
        <end position="28"/>
    </location>
</feature>
<feature type="transmembrane region" description="Helical" evidence="1">
    <location>
        <begin position="218"/>
        <end position="234"/>
    </location>
</feature>
<accession>A0A4Q9HCR2</accession>
<proteinExistence type="predicted"/>
<dbReference type="PANTHER" id="PTHR23028">
    <property type="entry name" value="ACETYLTRANSFERASE"/>
    <property type="match status" value="1"/>
</dbReference>
<dbReference type="PANTHER" id="PTHR23028:SF53">
    <property type="entry name" value="ACYL_TRANSF_3 DOMAIN-CONTAINING PROTEIN"/>
    <property type="match status" value="1"/>
</dbReference>
<dbReference type="InterPro" id="IPR050879">
    <property type="entry name" value="Acyltransferase_3"/>
</dbReference>
<evidence type="ECO:0000313" key="3">
    <source>
        <dbReference type="EMBL" id="TBO42190.1"/>
    </source>
</evidence>
<dbReference type="InterPro" id="IPR002656">
    <property type="entry name" value="Acyl_transf_3_dom"/>
</dbReference>
<evidence type="ECO:0000259" key="2">
    <source>
        <dbReference type="Pfam" id="PF01757"/>
    </source>
</evidence>
<evidence type="ECO:0000256" key="1">
    <source>
        <dbReference type="SAM" id="Phobius"/>
    </source>
</evidence>
<protein>
    <submittedName>
        <fullName evidence="3">Acyltransferase</fullName>
    </submittedName>
</protein>
<feature type="transmembrane region" description="Helical" evidence="1">
    <location>
        <begin position="270"/>
        <end position="288"/>
    </location>
</feature>
<dbReference type="OrthoDB" id="290051at2"/>
<feature type="transmembrane region" description="Helical" evidence="1">
    <location>
        <begin position="240"/>
        <end position="258"/>
    </location>
</feature>
<gene>
    <name evidence="3" type="ORF">EYS08_11730</name>
</gene>
<dbReference type="GO" id="GO:0016020">
    <property type="term" value="C:membrane"/>
    <property type="evidence" value="ECO:0007669"/>
    <property type="project" value="TreeGrafter"/>
</dbReference>